<dbReference type="Pfam" id="PF14768">
    <property type="entry name" value="RPA_interact_C"/>
    <property type="match status" value="1"/>
</dbReference>
<dbReference type="PANTHER" id="PTHR31742">
    <property type="entry name" value="RPA-INTERACTING PROTEIN RPAIN"/>
    <property type="match status" value="1"/>
</dbReference>
<protein>
    <submittedName>
        <fullName evidence="9">RPA-interacting protein isoform X1</fullName>
    </submittedName>
</protein>
<dbReference type="Proteomes" id="UP001652663">
    <property type="component" value="Chromosome 19"/>
</dbReference>
<sequence length="288" mass="31780">MAERPGSRHHSLYKLMGSPPWKEAFRQGCLERMRNSRDRLLSKYRQAGGSMSGGAQNTLLVQEVMEEEWNALQSVESWPQAWAQLEEPMDLAVLEEIQQELIDQALGTGRPGDAVTLQLYSALQNSPSSVSTRRACSLTNSVSASCLLSGKQTPSSVPCVQSKSFHNLFSTVRSHPPLQGEWNFPQICGLGRWGDTGLLAVMLWDPNSASRYNLRIAGGLVVCQCGLYIQSHSPEVTEQKLRACLEDSVNEHSAHCPHTPEFSVTEGTEEKSCLLMSCLACDTWAVIL</sequence>
<evidence type="ECO:0000259" key="7">
    <source>
        <dbReference type="Pfam" id="PF14768"/>
    </source>
</evidence>
<evidence type="ECO:0000313" key="9">
    <source>
        <dbReference type="RefSeq" id="XP_070629000.1"/>
    </source>
</evidence>
<proteinExistence type="predicted"/>
<dbReference type="RefSeq" id="XP_070629000.1">
    <property type="nucleotide sequence ID" value="XM_070772899.1"/>
</dbReference>
<evidence type="ECO:0000256" key="4">
    <source>
        <dbReference type="ARBA" id="ARBA00022833"/>
    </source>
</evidence>
<keyword evidence="2" id="KW-0479">Metal-binding</keyword>
<evidence type="ECO:0000259" key="6">
    <source>
        <dbReference type="Pfam" id="PF14766"/>
    </source>
</evidence>
<comment type="subcellular location">
    <subcellularLocation>
        <location evidence="1">Nucleus</location>
    </subcellularLocation>
</comment>
<evidence type="ECO:0000313" key="8">
    <source>
        <dbReference type="Proteomes" id="UP001652663"/>
    </source>
</evidence>
<name>A0ABM4R0B3_BOSIN</name>
<dbReference type="GeneID" id="109574201"/>
<keyword evidence="5" id="KW-0539">Nucleus</keyword>
<organism evidence="8 9">
    <name type="scientific">Bos indicus</name>
    <name type="common">Zebu</name>
    <dbReference type="NCBI Taxonomy" id="9915"/>
    <lineage>
        <taxon>Eukaryota</taxon>
        <taxon>Metazoa</taxon>
        <taxon>Chordata</taxon>
        <taxon>Craniata</taxon>
        <taxon>Vertebrata</taxon>
        <taxon>Euteleostomi</taxon>
        <taxon>Mammalia</taxon>
        <taxon>Eutheria</taxon>
        <taxon>Laurasiatheria</taxon>
        <taxon>Artiodactyla</taxon>
        <taxon>Ruminantia</taxon>
        <taxon>Pecora</taxon>
        <taxon>Bovidae</taxon>
        <taxon>Bovinae</taxon>
        <taxon>Bos</taxon>
    </lineage>
</organism>
<keyword evidence="3" id="KW-0863">Zinc-finger</keyword>
<keyword evidence="8" id="KW-1185">Reference proteome</keyword>
<dbReference type="InterPro" id="IPR028158">
    <property type="entry name" value="RPA_interact_N_dom"/>
</dbReference>
<dbReference type="InterPro" id="IPR028156">
    <property type="entry name" value="RIP"/>
</dbReference>
<evidence type="ECO:0000256" key="2">
    <source>
        <dbReference type="ARBA" id="ARBA00022723"/>
    </source>
</evidence>
<gene>
    <name evidence="9" type="primary">RPAIN</name>
</gene>
<evidence type="ECO:0000256" key="3">
    <source>
        <dbReference type="ARBA" id="ARBA00022771"/>
    </source>
</evidence>
<keyword evidence="4" id="KW-0862">Zinc</keyword>
<feature type="domain" description="RPA-interacting protein C-terminal" evidence="7">
    <location>
        <begin position="211"/>
        <end position="285"/>
    </location>
</feature>
<dbReference type="Pfam" id="PF14766">
    <property type="entry name" value="RPA_interact_N"/>
    <property type="match status" value="1"/>
</dbReference>
<reference evidence="9" key="1">
    <citation type="submission" date="2025-08" db="UniProtKB">
        <authorList>
            <consortium name="RefSeq"/>
        </authorList>
    </citation>
    <scope>IDENTIFICATION</scope>
    <source>
        <tissue evidence="9">Blood</tissue>
    </source>
</reference>
<evidence type="ECO:0000256" key="1">
    <source>
        <dbReference type="ARBA" id="ARBA00004123"/>
    </source>
</evidence>
<accession>A0ABM4R0B3</accession>
<feature type="domain" description="RPA-interacting protein N-terminal" evidence="6">
    <location>
        <begin position="8"/>
        <end position="47"/>
    </location>
</feature>
<evidence type="ECO:0000256" key="5">
    <source>
        <dbReference type="ARBA" id="ARBA00023242"/>
    </source>
</evidence>
<dbReference type="PANTHER" id="PTHR31742:SF1">
    <property type="entry name" value="RPA-INTERACTING PROTEIN"/>
    <property type="match status" value="1"/>
</dbReference>
<dbReference type="InterPro" id="IPR028159">
    <property type="entry name" value="RPA_interact_C_dom"/>
</dbReference>